<dbReference type="InterPro" id="IPR001296">
    <property type="entry name" value="Glyco_trans_1"/>
</dbReference>
<comment type="caution">
    <text evidence="2">The sequence shown here is derived from an EMBL/GenBank/DDBJ whole genome shotgun (WGS) entry which is preliminary data.</text>
</comment>
<dbReference type="CDD" id="cd03801">
    <property type="entry name" value="GT4_PimA-like"/>
    <property type="match status" value="1"/>
</dbReference>
<organism evidence="2 3">
    <name type="scientific">Congzhengia minquanensis</name>
    <dbReference type="NCBI Taxonomy" id="2763657"/>
    <lineage>
        <taxon>Bacteria</taxon>
        <taxon>Bacillati</taxon>
        <taxon>Bacillota</taxon>
        <taxon>Clostridia</taxon>
        <taxon>Eubacteriales</taxon>
        <taxon>Oscillospiraceae</taxon>
        <taxon>Congzhengia</taxon>
    </lineage>
</organism>
<dbReference type="AlphaFoldDB" id="A0A926DL96"/>
<name>A0A926DL96_9FIRM</name>
<dbReference type="GO" id="GO:0016757">
    <property type="term" value="F:glycosyltransferase activity"/>
    <property type="evidence" value="ECO:0007669"/>
    <property type="project" value="InterPro"/>
</dbReference>
<feature type="domain" description="Glycosyl transferase family 1" evidence="1">
    <location>
        <begin position="203"/>
        <end position="377"/>
    </location>
</feature>
<dbReference type="PANTHER" id="PTHR45947:SF3">
    <property type="entry name" value="SULFOQUINOVOSYL TRANSFERASE SQD2"/>
    <property type="match status" value="1"/>
</dbReference>
<dbReference type="PANTHER" id="PTHR45947">
    <property type="entry name" value="SULFOQUINOVOSYL TRANSFERASE SQD2"/>
    <property type="match status" value="1"/>
</dbReference>
<protein>
    <submittedName>
        <fullName evidence="2">Glycosyltransferase family 4 protein</fullName>
    </submittedName>
</protein>
<keyword evidence="3" id="KW-1185">Reference proteome</keyword>
<dbReference type="Gene3D" id="3.40.50.2000">
    <property type="entry name" value="Glycogen Phosphorylase B"/>
    <property type="match status" value="2"/>
</dbReference>
<proteinExistence type="predicted"/>
<evidence type="ECO:0000259" key="1">
    <source>
        <dbReference type="Pfam" id="PF00534"/>
    </source>
</evidence>
<dbReference type="Pfam" id="PF00534">
    <property type="entry name" value="Glycos_transf_1"/>
    <property type="match status" value="1"/>
</dbReference>
<evidence type="ECO:0000313" key="2">
    <source>
        <dbReference type="EMBL" id="MBC8539799.1"/>
    </source>
</evidence>
<dbReference type="Proteomes" id="UP000611762">
    <property type="component" value="Unassembled WGS sequence"/>
</dbReference>
<gene>
    <name evidence="2" type="ORF">H8698_02265</name>
</gene>
<evidence type="ECO:0000313" key="3">
    <source>
        <dbReference type="Proteomes" id="UP000611762"/>
    </source>
</evidence>
<dbReference type="InterPro" id="IPR050194">
    <property type="entry name" value="Glycosyltransferase_grp1"/>
</dbReference>
<accession>A0A926DL96</accession>
<reference evidence="2" key="1">
    <citation type="submission" date="2020-08" db="EMBL/GenBank/DDBJ databases">
        <title>Genome public.</title>
        <authorList>
            <person name="Liu C."/>
            <person name="Sun Q."/>
        </authorList>
    </citation>
    <scope>NUCLEOTIDE SEQUENCE</scope>
    <source>
        <strain evidence="2">H8</strain>
    </source>
</reference>
<sequence>MKKAAIIMPALLPMPPVKGGAVETLVDGILKENEKSAGVVFHVFGIYDEAAATVAKEYQNTQFKMVSVSQTLKRAEHFVFRVFKKLFGIEIGEDREYIHRVLSVVKQGSYDAVVVENDAYFTYRVAKALKGVQIFSHIHNDIINSNDIYAKRILKRGVQVITVSRYIKERVMTVKTAADSAVSVLLNCTDLSAFGREKYEPFRNEFRQKHNVGPEGKLFVFAGRVIPEKGVLELARAFVKVKNKNTYLLIVGSGWFSQNISDPYLEQVQATLKDVSDRIIFTGYVPFEQMPKFYAAADVAVLPSIWEEPASLTVLESLATGLPLITTDAGGVAETANENCAFILKRDEKLVDNLACCMDVLSANSEVCIKMERNAKQNVEDRNFQEYYKKFITMIFTKP</sequence>
<dbReference type="RefSeq" id="WP_249310997.1">
    <property type="nucleotide sequence ID" value="NZ_JACRSU010000001.1"/>
</dbReference>
<dbReference type="SUPFAM" id="SSF53756">
    <property type="entry name" value="UDP-Glycosyltransferase/glycogen phosphorylase"/>
    <property type="match status" value="1"/>
</dbReference>
<dbReference type="EMBL" id="JACRSU010000001">
    <property type="protein sequence ID" value="MBC8539799.1"/>
    <property type="molecule type" value="Genomic_DNA"/>
</dbReference>